<dbReference type="GO" id="GO:0005737">
    <property type="term" value="C:cytoplasm"/>
    <property type="evidence" value="ECO:0007669"/>
    <property type="project" value="TreeGrafter"/>
</dbReference>
<feature type="non-terminal residue" evidence="3">
    <location>
        <position position="1"/>
    </location>
</feature>
<gene>
    <name evidence="3" type="ORF">scyTo_0018753</name>
</gene>
<dbReference type="OrthoDB" id="10031169at2759"/>
<keyword evidence="4" id="KW-1185">Reference proteome</keyword>
<evidence type="ECO:0000256" key="1">
    <source>
        <dbReference type="ARBA" id="ARBA00010136"/>
    </source>
</evidence>
<evidence type="ECO:0000259" key="2">
    <source>
        <dbReference type="Pfam" id="PF11838"/>
    </source>
</evidence>
<organism evidence="3 4">
    <name type="scientific">Scyliorhinus torazame</name>
    <name type="common">Cloudy catshark</name>
    <name type="synonym">Catulus torazame</name>
    <dbReference type="NCBI Taxonomy" id="75743"/>
    <lineage>
        <taxon>Eukaryota</taxon>
        <taxon>Metazoa</taxon>
        <taxon>Chordata</taxon>
        <taxon>Craniata</taxon>
        <taxon>Vertebrata</taxon>
        <taxon>Chondrichthyes</taxon>
        <taxon>Elasmobranchii</taxon>
        <taxon>Galeomorphii</taxon>
        <taxon>Galeoidea</taxon>
        <taxon>Carcharhiniformes</taxon>
        <taxon>Scyliorhinidae</taxon>
        <taxon>Scyliorhinus</taxon>
    </lineage>
</organism>
<dbReference type="PANTHER" id="PTHR11533">
    <property type="entry name" value="PROTEASE M1 ZINC METALLOPROTEASE"/>
    <property type="match status" value="1"/>
</dbReference>
<dbReference type="GO" id="GO:0005615">
    <property type="term" value="C:extracellular space"/>
    <property type="evidence" value="ECO:0007669"/>
    <property type="project" value="TreeGrafter"/>
</dbReference>
<dbReference type="GO" id="GO:0006508">
    <property type="term" value="P:proteolysis"/>
    <property type="evidence" value="ECO:0007669"/>
    <property type="project" value="TreeGrafter"/>
</dbReference>
<dbReference type="OMA" id="YMANETE"/>
<comment type="caution">
    <text evidence="3">The sequence shown here is derived from an EMBL/GenBank/DDBJ whole genome shotgun (WGS) entry which is preliminary data.</text>
</comment>
<dbReference type="InterPro" id="IPR024571">
    <property type="entry name" value="ERAP1-like_C_dom"/>
</dbReference>
<feature type="domain" description="ERAP1-like C-terminal" evidence="2">
    <location>
        <begin position="2"/>
        <end position="155"/>
    </location>
</feature>
<dbReference type="Pfam" id="PF11838">
    <property type="entry name" value="ERAP1_C"/>
    <property type="match status" value="1"/>
</dbReference>
<evidence type="ECO:0000313" key="3">
    <source>
        <dbReference type="EMBL" id="GCB79454.1"/>
    </source>
</evidence>
<dbReference type="EMBL" id="BFAA01013354">
    <property type="protein sequence ID" value="GCB79454.1"/>
    <property type="molecule type" value="Genomic_DNA"/>
</dbReference>
<dbReference type="FunFam" id="1.25.50.20:FF:000003">
    <property type="entry name" value="Leucyl-cystinyl aminopeptidase"/>
    <property type="match status" value="1"/>
</dbReference>
<name>A0A401Q285_SCYTO</name>
<reference evidence="3 4" key="1">
    <citation type="journal article" date="2018" name="Nat. Ecol. Evol.">
        <title>Shark genomes provide insights into elasmobranch evolution and the origin of vertebrates.</title>
        <authorList>
            <person name="Hara Y"/>
            <person name="Yamaguchi K"/>
            <person name="Onimaru K"/>
            <person name="Kadota M"/>
            <person name="Koyanagi M"/>
            <person name="Keeley SD"/>
            <person name="Tatsumi K"/>
            <person name="Tanaka K"/>
            <person name="Motone F"/>
            <person name="Kageyama Y"/>
            <person name="Nozu R"/>
            <person name="Adachi N"/>
            <person name="Nishimura O"/>
            <person name="Nakagawa R"/>
            <person name="Tanegashima C"/>
            <person name="Kiyatake I"/>
            <person name="Matsumoto R"/>
            <person name="Murakumo K"/>
            <person name="Nishida K"/>
            <person name="Terakita A"/>
            <person name="Kuratani S"/>
            <person name="Sato K"/>
            <person name="Hyodo S Kuraku.S."/>
        </authorList>
    </citation>
    <scope>NUCLEOTIDE SEQUENCE [LARGE SCALE GENOMIC DNA]</scope>
</reference>
<dbReference type="GO" id="GO:0043171">
    <property type="term" value="P:peptide catabolic process"/>
    <property type="evidence" value="ECO:0007669"/>
    <property type="project" value="TreeGrafter"/>
</dbReference>
<dbReference type="GO" id="GO:0008270">
    <property type="term" value="F:zinc ion binding"/>
    <property type="evidence" value="ECO:0007669"/>
    <property type="project" value="TreeGrafter"/>
</dbReference>
<proteinExistence type="inferred from homology"/>
<comment type="similarity">
    <text evidence="1">Belongs to the peptidase M1 family.</text>
</comment>
<protein>
    <recommendedName>
        <fullName evidence="2">ERAP1-like C-terminal domain-containing protein</fullName>
    </recommendedName>
</protein>
<dbReference type="AlphaFoldDB" id="A0A401Q285"/>
<dbReference type="InterPro" id="IPR050344">
    <property type="entry name" value="Peptidase_M1_aminopeptidases"/>
</dbReference>
<dbReference type="GO" id="GO:0070006">
    <property type="term" value="F:metalloaminopeptidase activity"/>
    <property type="evidence" value="ECO:0007669"/>
    <property type="project" value="TreeGrafter"/>
</dbReference>
<accession>A0A401Q285</accession>
<dbReference type="Gene3D" id="1.25.50.20">
    <property type="match status" value="1"/>
</dbReference>
<dbReference type="GO" id="GO:0016020">
    <property type="term" value="C:membrane"/>
    <property type="evidence" value="ECO:0007669"/>
    <property type="project" value="TreeGrafter"/>
</dbReference>
<dbReference type="PANTHER" id="PTHR11533:SF156">
    <property type="entry name" value="ENDOPLASMIC RETICULUM AMINOPEPTIDASE 1"/>
    <property type="match status" value="1"/>
</dbReference>
<dbReference type="GO" id="GO:0042277">
    <property type="term" value="F:peptide binding"/>
    <property type="evidence" value="ECO:0007669"/>
    <property type="project" value="TreeGrafter"/>
</dbReference>
<sequence>SLPSDVTMAIFAVGAQSTEGWDFLFEKYRNSLFNSEKSKISVALTISKNTEKLQWLMDQGLKGDIVKTQDLPSIVISVSKNPTGYHLAWEFLMKNWDKLIEKFELGSPSIAYTVTGITSQYSTRLKLQEVQRFFESLKDNGSQLRCVQQAVETIEENIRWMDKNFDKISTWLENLESVQ</sequence>
<evidence type="ECO:0000313" key="4">
    <source>
        <dbReference type="Proteomes" id="UP000288216"/>
    </source>
</evidence>
<dbReference type="Proteomes" id="UP000288216">
    <property type="component" value="Unassembled WGS sequence"/>
</dbReference>
<dbReference type="STRING" id="75743.A0A401Q285"/>